<protein>
    <submittedName>
        <fullName evidence="10">KLTH0G06336p</fullName>
    </submittedName>
</protein>
<gene>
    <name evidence="10" type="ordered locus">KLTH0G06336g</name>
</gene>
<dbReference type="STRING" id="559295.C5DM65"/>
<dbReference type="PANTHER" id="PTHR13483">
    <property type="entry name" value="BOX C_D SNORNA PROTEIN 1-RELATED"/>
    <property type="match status" value="1"/>
</dbReference>
<keyword evidence="1" id="KW-0597">Phosphoprotein</keyword>
<dbReference type="InParanoid" id="C5DM65"/>
<evidence type="ECO:0000256" key="6">
    <source>
        <dbReference type="ARBA" id="ARBA00049654"/>
    </source>
</evidence>
<dbReference type="InterPro" id="IPR051639">
    <property type="entry name" value="BCD1"/>
</dbReference>
<dbReference type="Pfam" id="PF04438">
    <property type="entry name" value="zf-HIT"/>
    <property type="match status" value="1"/>
</dbReference>
<evidence type="ECO:0000256" key="1">
    <source>
        <dbReference type="ARBA" id="ARBA00022553"/>
    </source>
</evidence>
<dbReference type="Proteomes" id="UP000002036">
    <property type="component" value="Chromosome G"/>
</dbReference>
<dbReference type="GO" id="GO:0000492">
    <property type="term" value="P:box C/D snoRNP assembly"/>
    <property type="evidence" value="ECO:0007669"/>
    <property type="project" value="TreeGrafter"/>
</dbReference>
<dbReference type="AlphaFoldDB" id="C5DM65"/>
<evidence type="ECO:0000313" key="11">
    <source>
        <dbReference type="Proteomes" id="UP000002036"/>
    </source>
</evidence>
<evidence type="ECO:0000256" key="4">
    <source>
        <dbReference type="ARBA" id="ARBA00022833"/>
    </source>
</evidence>
<dbReference type="InterPro" id="IPR007529">
    <property type="entry name" value="Znf_HIT"/>
</dbReference>
<sequence length="374" mass="42333">MHEEIKLIAPNRDRSVGRDMTTATCEICKEHAHKYKCPKCSKKTCSVACIKEHKSRDSCSGTSAEPTGYVSREKLKAADTSEETNVMVQRDYNFLLGMNRQLELLKRDGKVKNKRVLGTHHRSQPQQKWPRLEQPSKVIRRGVYCILVPRGMQRSLLNKSKWDKPLDMFVWSIEWCLFSEEGKIEFVHTNHRNKETDPLLECVGKAVYEQCVRLYQLEALPDDCTRQARIDSLSAGGLEFFMKHLPQDQQNFADSKQLIPVDPAKSLGETFRDKTVIEYPTIFIAKNRQHLGDGYSLFGSKSEDPSSTDDSEDTSSDAASTSSSSSDSDDEEPQEASSKQPTSSNLVESSKEDADEDDDEDDYTPGISLDFLVE</sequence>
<dbReference type="RefSeq" id="XP_002555313.1">
    <property type="nucleotide sequence ID" value="XM_002555267.1"/>
</dbReference>
<keyword evidence="3 7" id="KW-0863">Zinc-finger</keyword>
<dbReference type="GO" id="GO:0048254">
    <property type="term" value="P:snoRNA localization"/>
    <property type="evidence" value="ECO:0007669"/>
    <property type="project" value="TreeGrafter"/>
</dbReference>
<evidence type="ECO:0000256" key="5">
    <source>
        <dbReference type="ARBA" id="ARBA00049598"/>
    </source>
</evidence>
<feature type="compositionally biased region" description="Low complexity" evidence="8">
    <location>
        <begin position="316"/>
        <end position="326"/>
    </location>
</feature>
<reference evidence="10 11" key="1">
    <citation type="journal article" date="2009" name="Genome Res.">
        <title>Comparative genomics of protoploid Saccharomycetaceae.</title>
        <authorList>
            <consortium name="The Genolevures Consortium"/>
            <person name="Souciet J.-L."/>
            <person name="Dujon B."/>
            <person name="Gaillardin C."/>
            <person name="Johnston M."/>
            <person name="Baret P.V."/>
            <person name="Cliften P."/>
            <person name="Sherman D.J."/>
            <person name="Weissenbach J."/>
            <person name="Westhof E."/>
            <person name="Wincker P."/>
            <person name="Jubin C."/>
            <person name="Poulain J."/>
            <person name="Barbe V."/>
            <person name="Segurens B."/>
            <person name="Artiguenave F."/>
            <person name="Anthouard V."/>
            <person name="Vacherie B."/>
            <person name="Val M.-E."/>
            <person name="Fulton R.S."/>
            <person name="Minx P."/>
            <person name="Wilson R."/>
            <person name="Durrens P."/>
            <person name="Jean G."/>
            <person name="Marck C."/>
            <person name="Martin T."/>
            <person name="Nikolski M."/>
            <person name="Rolland T."/>
            <person name="Seret M.-L."/>
            <person name="Casaregola S."/>
            <person name="Despons L."/>
            <person name="Fairhead C."/>
            <person name="Fischer G."/>
            <person name="Lafontaine I."/>
            <person name="Leh V."/>
            <person name="Lemaire M."/>
            <person name="de Montigny J."/>
            <person name="Neuveglise C."/>
            <person name="Thierry A."/>
            <person name="Blanc-Lenfle I."/>
            <person name="Bleykasten C."/>
            <person name="Diffels J."/>
            <person name="Fritsch E."/>
            <person name="Frangeul L."/>
            <person name="Goeffon A."/>
            <person name="Jauniaux N."/>
            <person name="Kachouri-Lafond R."/>
            <person name="Payen C."/>
            <person name="Potier S."/>
            <person name="Pribylova L."/>
            <person name="Ozanne C."/>
            <person name="Richard G.-F."/>
            <person name="Sacerdot C."/>
            <person name="Straub M.-L."/>
            <person name="Talla E."/>
        </authorList>
    </citation>
    <scope>NUCLEOTIDE SEQUENCE [LARGE SCALE GENOMIC DNA]</scope>
    <source>
        <strain evidence="11">ATCC 56472 / CBS 6340 / NRRL Y-8284</strain>
    </source>
</reference>
<dbReference type="eggNOG" id="KOG2858">
    <property type="taxonomic scope" value="Eukaryota"/>
</dbReference>
<dbReference type="PROSITE" id="PS51083">
    <property type="entry name" value="ZF_HIT"/>
    <property type="match status" value="1"/>
</dbReference>
<dbReference type="OrthoDB" id="272357at2759"/>
<feature type="region of interest" description="Disordered" evidence="8">
    <location>
        <begin position="296"/>
        <end position="374"/>
    </location>
</feature>
<evidence type="ECO:0000313" key="10">
    <source>
        <dbReference type="EMBL" id="CAR24876.1"/>
    </source>
</evidence>
<dbReference type="KEGG" id="lth:KLTH0G06336g"/>
<evidence type="ECO:0000256" key="8">
    <source>
        <dbReference type="SAM" id="MobiDB-lite"/>
    </source>
</evidence>
<dbReference type="SUPFAM" id="SSF144232">
    <property type="entry name" value="HIT/MYND zinc finger-like"/>
    <property type="match status" value="1"/>
</dbReference>
<dbReference type="OMA" id="YWRVEWL"/>
<dbReference type="CDD" id="cd23023">
    <property type="entry name" value="zf-HIT_BCD1"/>
    <property type="match status" value="1"/>
</dbReference>
<feature type="compositionally biased region" description="Polar residues" evidence="8">
    <location>
        <begin position="339"/>
        <end position="348"/>
    </location>
</feature>
<dbReference type="InterPro" id="IPR057721">
    <property type="entry name" value="BCD1_alpha/beta"/>
</dbReference>
<dbReference type="GO" id="GO:0008270">
    <property type="term" value="F:zinc ion binding"/>
    <property type="evidence" value="ECO:0007669"/>
    <property type="project" value="UniProtKB-UniRule"/>
</dbReference>
<feature type="compositionally biased region" description="Acidic residues" evidence="8">
    <location>
        <begin position="306"/>
        <end position="315"/>
    </location>
</feature>
<dbReference type="GeneID" id="8293581"/>
<evidence type="ECO:0000256" key="7">
    <source>
        <dbReference type="PROSITE-ProRule" id="PRU00453"/>
    </source>
</evidence>
<accession>C5DM65</accession>
<dbReference type="EMBL" id="CU928171">
    <property type="protein sequence ID" value="CAR24876.1"/>
    <property type="molecule type" value="Genomic_DNA"/>
</dbReference>
<proteinExistence type="inferred from homology"/>
<dbReference type="HOGENOM" id="CLU_025524_3_0_1"/>
<evidence type="ECO:0000256" key="2">
    <source>
        <dbReference type="ARBA" id="ARBA00022723"/>
    </source>
</evidence>
<dbReference type="Pfam" id="PF25790">
    <property type="entry name" value="BCD1"/>
    <property type="match status" value="1"/>
</dbReference>
<feature type="compositionally biased region" description="Acidic residues" evidence="8">
    <location>
        <begin position="353"/>
        <end position="363"/>
    </location>
</feature>
<name>C5DM65_LACTC</name>
<dbReference type="FunCoup" id="C5DM65">
    <property type="interactions" value="136"/>
</dbReference>
<comment type="similarity">
    <text evidence="6">Belongs to the BCD1 family.</text>
</comment>
<dbReference type="GO" id="GO:0005634">
    <property type="term" value="C:nucleus"/>
    <property type="evidence" value="ECO:0007669"/>
    <property type="project" value="TreeGrafter"/>
</dbReference>
<dbReference type="Gene3D" id="3.30.60.190">
    <property type="match status" value="1"/>
</dbReference>
<dbReference type="GO" id="GO:0000463">
    <property type="term" value="P:maturation of LSU-rRNA from tricistronic rRNA transcript (SSU-rRNA, 5.8S rRNA, LSU-rRNA)"/>
    <property type="evidence" value="ECO:0007669"/>
    <property type="project" value="TreeGrafter"/>
</dbReference>
<dbReference type="PANTHER" id="PTHR13483:SF3">
    <property type="entry name" value="BOX C_D SNORNA PROTEIN 1"/>
    <property type="match status" value="1"/>
</dbReference>
<dbReference type="GO" id="GO:0070761">
    <property type="term" value="C:pre-snoRNP complex"/>
    <property type="evidence" value="ECO:0007669"/>
    <property type="project" value="TreeGrafter"/>
</dbReference>
<keyword evidence="4" id="KW-0862">Zinc</keyword>
<keyword evidence="2" id="KW-0479">Metal-binding</keyword>
<comment type="function">
    <text evidence="5">Required for box C/D snoRNAs accumulation involved in snoRNA processing, snoRNA transport to the nucleolus and ribosome biogenesis.</text>
</comment>
<evidence type="ECO:0000256" key="3">
    <source>
        <dbReference type="ARBA" id="ARBA00022771"/>
    </source>
</evidence>
<keyword evidence="11" id="KW-1185">Reference proteome</keyword>
<evidence type="ECO:0000259" key="9">
    <source>
        <dbReference type="PROSITE" id="PS51083"/>
    </source>
</evidence>
<organism evidence="10 11">
    <name type="scientific">Lachancea thermotolerans (strain ATCC 56472 / CBS 6340 / NRRL Y-8284)</name>
    <name type="common">Yeast</name>
    <name type="synonym">Kluyveromyces thermotolerans</name>
    <dbReference type="NCBI Taxonomy" id="559295"/>
    <lineage>
        <taxon>Eukaryota</taxon>
        <taxon>Fungi</taxon>
        <taxon>Dikarya</taxon>
        <taxon>Ascomycota</taxon>
        <taxon>Saccharomycotina</taxon>
        <taxon>Saccharomycetes</taxon>
        <taxon>Saccharomycetales</taxon>
        <taxon>Saccharomycetaceae</taxon>
        <taxon>Lachancea</taxon>
    </lineage>
</organism>
<feature type="domain" description="HIT-type" evidence="9">
    <location>
        <begin position="25"/>
        <end position="59"/>
    </location>
</feature>